<evidence type="ECO:0000256" key="5">
    <source>
        <dbReference type="ARBA" id="ARBA00022679"/>
    </source>
</evidence>
<dbReference type="RefSeq" id="WP_117330394.1">
    <property type="nucleotide sequence ID" value="NZ_QUWK01000007.1"/>
</dbReference>
<dbReference type="GO" id="GO:0004731">
    <property type="term" value="F:purine-nucleoside phosphorylase activity"/>
    <property type="evidence" value="ECO:0007669"/>
    <property type="project" value="InterPro"/>
</dbReference>
<dbReference type="InterPro" id="IPR035994">
    <property type="entry name" value="Nucleoside_phosphorylase_sf"/>
</dbReference>
<sequence length="239" mass="25768">MTPHNRASKADIAPVVLAPGDPLRAKLVAEHFLEDARLVTDVRNILGYTGVYKNMPVSVLSTGMGGPSVGIYSYELFTDYGVNAIIRIGTCGGLQPSIEVGDLVAAMTASTDSNWAHQYNLKGSYSPVCDANLLLRAMAIAKKLEIPMHAGMVFSSDLFSSYNALGEDSWQAWARMGALAQDMETYALYSTAAWTKKHALSLLTMTDSCVTGQGFGDEMRTVGLYPMIEVALQVASEVR</sequence>
<evidence type="ECO:0000313" key="8">
    <source>
        <dbReference type="EMBL" id="RFU94708.1"/>
    </source>
</evidence>
<reference evidence="9" key="1">
    <citation type="submission" date="2018-08" db="EMBL/GenBank/DDBJ databases">
        <authorList>
            <person name="Grouzdev D.S."/>
            <person name="Krutkina M.S."/>
        </authorList>
    </citation>
    <scope>NUCLEOTIDE SEQUENCE [LARGE SCALE GENOMIC DNA]</scope>
    <source>
        <strain evidence="9">4-11</strain>
    </source>
</reference>
<feature type="domain" description="Nucleoside phosphorylase" evidence="7">
    <location>
        <begin position="15"/>
        <end position="211"/>
    </location>
</feature>
<evidence type="ECO:0000313" key="9">
    <source>
        <dbReference type="Proteomes" id="UP000264002"/>
    </source>
</evidence>
<dbReference type="EMBL" id="QUWK01000007">
    <property type="protein sequence ID" value="RFU94708.1"/>
    <property type="molecule type" value="Genomic_DNA"/>
</dbReference>
<dbReference type="PANTHER" id="PTHR43691">
    <property type="entry name" value="URIDINE PHOSPHORYLASE"/>
    <property type="match status" value="1"/>
</dbReference>
<dbReference type="InterPro" id="IPR004402">
    <property type="entry name" value="DeoD-type"/>
</dbReference>
<dbReference type="NCBIfam" id="NF004489">
    <property type="entry name" value="PRK05819.1"/>
    <property type="match status" value="1"/>
</dbReference>
<organism evidence="8 9">
    <name type="scientific">Sphaerochaeta halotolerans</name>
    <dbReference type="NCBI Taxonomy" id="2293840"/>
    <lineage>
        <taxon>Bacteria</taxon>
        <taxon>Pseudomonadati</taxon>
        <taxon>Spirochaetota</taxon>
        <taxon>Spirochaetia</taxon>
        <taxon>Spirochaetales</taxon>
        <taxon>Sphaerochaetaceae</taxon>
        <taxon>Sphaerochaeta</taxon>
    </lineage>
</organism>
<gene>
    <name evidence="8" type="ORF">DYP60_07565</name>
</gene>
<dbReference type="CDD" id="cd09006">
    <property type="entry name" value="PNP_EcPNPI-like"/>
    <property type="match status" value="1"/>
</dbReference>
<comment type="similarity">
    <text evidence="1">Belongs to the PNP/UDP phosphorylase family.</text>
</comment>
<name>A0A372MH35_9SPIR</name>
<protein>
    <recommendedName>
        <fullName evidence="3">Uridine phosphorylase</fullName>
        <ecNumber evidence="2">2.4.2.3</ecNumber>
    </recommendedName>
</protein>
<dbReference type="GO" id="GO:0005829">
    <property type="term" value="C:cytosol"/>
    <property type="evidence" value="ECO:0007669"/>
    <property type="project" value="TreeGrafter"/>
</dbReference>
<keyword evidence="9" id="KW-1185">Reference proteome</keyword>
<comment type="caution">
    <text evidence="8">The sequence shown here is derived from an EMBL/GenBank/DDBJ whole genome shotgun (WGS) entry which is preliminary data.</text>
</comment>
<evidence type="ECO:0000259" key="7">
    <source>
        <dbReference type="Pfam" id="PF01048"/>
    </source>
</evidence>
<accession>A0A372MH35</accession>
<dbReference type="Gene3D" id="3.40.50.1580">
    <property type="entry name" value="Nucleoside phosphorylase domain"/>
    <property type="match status" value="1"/>
</dbReference>
<dbReference type="InterPro" id="IPR018016">
    <property type="entry name" value="Nucleoside_phosphorylase_CS"/>
</dbReference>
<dbReference type="PANTHER" id="PTHR43691:SF11">
    <property type="entry name" value="FI09636P-RELATED"/>
    <property type="match status" value="1"/>
</dbReference>
<dbReference type="PROSITE" id="PS01232">
    <property type="entry name" value="PNP_UDP_1"/>
    <property type="match status" value="1"/>
</dbReference>
<evidence type="ECO:0000256" key="3">
    <source>
        <dbReference type="ARBA" id="ARBA00021980"/>
    </source>
</evidence>
<dbReference type="GO" id="GO:0006152">
    <property type="term" value="P:purine nucleoside catabolic process"/>
    <property type="evidence" value="ECO:0007669"/>
    <property type="project" value="TreeGrafter"/>
</dbReference>
<dbReference type="SUPFAM" id="SSF53167">
    <property type="entry name" value="Purine and uridine phosphorylases"/>
    <property type="match status" value="1"/>
</dbReference>
<dbReference type="InterPro" id="IPR000845">
    <property type="entry name" value="Nucleoside_phosphorylase_d"/>
</dbReference>
<dbReference type="Pfam" id="PF01048">
    <property type="entry name" value="PNP_UDP_1"/>
    <property type="match status" value="1"/>
</dbReference>
<keyword evidence="4 8" id="KW-0328">Glycosyltransferase</keyword>
<comment type="catalytic activity">
    <reaction evidence="6">
        <text>uridine + phosphate = alpha-D-ribose 1-phosphate + uracil</text>
        <dbReference type="Rhea" id="RHEA:24388"/>
        <dbReference type="ChEBI" id="CHEBI:16704"/>
        <dbReference type="ChEBI" id="CHEBI:17568"/>
        <dbReference type="ChEBI" id="CHEBI:43474"/>
        <dbReference type="ChEBI" id="CHEBI:57720"/>
        <dbReference type="EC" id="2.4.2.3"/>
    </reaction>
</comment>
<dbReference type="GO" id="GO:0004850">
    <property type="term" value="F:uridine phosphorylase activity"/>
    <property type="evidence" value="ECO:0007669"/>
    <property type="project" value="UniProtKB-EC"/>
</dbReference>
<proteinExistence type="inferred from homology"/>
<dbReference type="AlphaFoldDB" id="A0A372MH35"/>
<evidence type="ECO:0000256" key="2">
    <source>
        <dbReference type="ARBA" id="ARBA00011888"/>
    </source>
</evidence>
<evidence type="ECO:0000256" key="4">
    <source>
        <dbReference type="ARBA" id="ARBA00022676"/>
    </source>
</evidence>
<keyword evidence="5 8" id="KW-0808">Transferase</keyword>
<reference evidence="8 9" key="2">
    <citation type="submission" date="2018-09" db="EMBL/GenBank/DDBJ databases">
        <title>Genome of Sphaerochaeta halotolerans strain 4-11.</title>
        <authorList>
            <person name="Nazina T.N."/>
            <person name="Sokolova D.S."/>
        </authorList>
    </citation>
    <scope>NUCLEOTIDE SEQUENCE [LARGE SCALE GENOMIC DNA]</scope>
    <source>
        <strain evidence="8 9">4-11</strain>
    </source>
</reference>
<dbReference type="EC" id="2.4.2.3" evidence="2"/>
<dbReference type="Proteomes" id="UP000264002">
    <property type="component" value="Unassembled WGS sequence"/>
</dbReference>
<evidence type="ECO:0000256" key="1">
    <source>
        <dbReference type="ARBA" id="ARBA00010456"/>
    </source>
</evidence>
<evidence type="ECO:0000256" key="6">
    <source>
        <dbReference type="ARBA" id="ARBA00048447"/>
    </source>
</evidence>